<evidence type="ECO:0000256" key="1">
    <source>
        <dbReference type="ARBA" id="ARBA00004651"/>
    </source>
</evidence>
<evidence type="ECO:0000256" key="2">
    <source>
        <dbReference type="ARBA" id="ARBA00022475"/>
    </source>
</evidence>
<keyword evidence="5 7" id="KW-0472">Membrane</keyword>
<organism evidence="8 9">
    <name type="scientific">Variovorax dokdonensis</name>
    <dbReference type="NCBI Taxonomy" id="344883"/>
    <lineage>
        <taxon>Bacteria</taxon>
        <taxon>Pseudomonadati</taxon>
        <taxon>Pseudomonadota</taxon>
        <taxon>Betaproteobacteria</taxon>
        <taxon>Burkholderiales</taxon>
        <taxon>Comamonadaceae</taxon>
        <taxon>Variovorax</taxon>
    </lineage>
</organism>
<evidence type="ECO:0000313" key="8">
    <source>
        <dbReference type="EMBL" id="MDM0046894.1"/>
    </source>
</evidence>
<dbReference type="Pfam" id="PF03899">
    <property type="entry name" value="ATP-synt_I"/>
    <property type="match status" value="1"/>
</dbReference>
<dbReference type="InterPro" id="IPR005598">
    <property type="entry name" value="ATP_synth_I"/>
</dbReference>
<feature type="transmembrane region" description="Helical" evidence="7">
    <location>
        <begin position="117"/>
        <end position="139"/>
    </location>
</feature>
<feature type="transmembrane region" description="Helical" evidence="7">
    <location>
        <begin position="145"/>
        <end position="169"/>
    </location>
</feature>
<name>A0ABT7NG15_9BURK</name>
<feature type="transmembrane region" description="Helical" evidence="7">
    <location>
        <begin position="57"/>
        <end position="77"/>
    </location>
</feature>
<dbReference type="Proteomes" id="UP001174908">
    <property type="component" value="Unassembled WGS sequence"/>
</dbReference>
<gene>
    <name evidence="8" type="ORF">QTH91_20550</name>
</gene>
<evidence type="ECO:0000313" key="9">
    <source>
        <dbReference type="Proteomes" id="UP001174908"/>
    </source>
</evidence>
<comment type="caution">
    <text evidence="8">The sequence shown here is derived from an EMBL/GenBank/DDBJ whole genome shotgun (WGS) entry which is preliminary data.</text>
</comment>
<keyword evidence="2" id="KW-1003">Cell membrane</keyword>
<keyword evidence="4 7" id="KW-1133">Transmembrane helix</keyword>
<evidence type="ECO:0000256" key="6">
    <source>
        <dbReference type="SAM" id="MobiDB-lite"/>
    </source>
</evidence>
<dbReference type="RefSeq" id="WP_286662012.1">
    <property type="nucleotide sequence ID" value="NZ_JASZYV010000005.1"/>
</dbReference>
<proteinExistence type="predicted"/>
<feature type="region of interest" description="Disordered" evidence="6">
    <location>
        <begin position="1"/>
        <end position="35"/>
    </location>
</feature>
<feature type="transmembrane region" description="Helical" evidence="7">
    <location>
        <begin position="83"/>
        <end position="105"/>
    </location>
</feature>
<evidence type="ECO:0000256" key="3">
    <source>
        <dbReference type="ARBA" id="ARBA00022692"/>
    </source>
</evidence>
<sequence length="176" mass="19201">MTRNAPDAKETKVLPKPIPEKEWEDWQDRPDPDAGFKRLSAEEARELRKRSPQVSPWRVIVGQIIVGILVALAAWGLTGQKNIGWSAGYGALSVVIPAAVFARGLTGRLASLNPSTAMLGFFVWEMVKLALTVAMLFAAPRLVTALSWPAMLVGLVVAMQAYWLAVILAPGRKQRG</sequence>
<evidence type="ECO:0000256" key="7">
    <source>
        <dbReference type="SAM" id="Phobius"/>
    </source>
</evidence>
<accession>A0ABT7NG15</accession>
<reference evidence="8" key="1">
    <citation type="submission" date="2023-06" db="EMBL/GenBank/DDBJ databases">
        <authorList>
            <person name="Jiang Y."/>
            <person name="Liu Q."/>
        </authorList>
    </citation>
    <scope>NUCLEOTIDE SEQUENCE</scope>
    <source>
        <strain evidence="8">CGMCC 1.12089</strain>
    </source>
</reference>
<keyword evidence="9" id="KW-1185">Reference proteome</keyword>
<comment type="subcellular location">
    <subcellularLocation>
        <location evidence="1">Cell membrane</location>
        <topology evidence="1">Multi-pass membrane protein</topology>
    </subcellularLocation>
</comment>
<evidence type="ECO:0000256" key="5">
    <source>
        <dbReference type="ARBA" id="ARBA00023136"/>
    </source>
</evidence>
<evidence type="ECO:0000256" key="4">
    <source>
        <dbReference type="ARBA" id="ARBA00022989"/>
    </source>
</evidence>
<dbReference type="EMBL" id="JASZYV010000005">
    <property type="protein sequence ID" value="MDM0046894.1"/>
    <property type="molecule type" value="Genomic_DNA"/>
</dbReference>
<protein>
    <submittedName>
        <fullName evidence="8">ATP synthase subunit I</fullName>
    </submittedName>
</protein>
<keyword evidence="3 7" id="KW-0812">Transmembrane</keyword>